<keyword evidence="9" id="KW-0547">Nucleotide-binding</keyword>
<dbReference type="SMART" id="SM00388">
    <property type="entry name" value="HisKA"/>
    <property type="match status" value="1"/>
</dbReference>
<gene>
    <name evidence="18" type="ORF">RQP53_19245</name>
</gene>
<dbReference type="SUPFAM" id="SSF47384">
    <property type="entry name" value="Homodimeric domain of signal transducing histidine kinase"/>
    <property type="match status" value="1"/>
</dbReference>
<dbReference type="CDD" id="cd00082">
    <property type="entry name" value="HisKA"/>
    <property type="match status" value="1"/>
</dbReference>
<organism evidence="18 19">
    <name type="scientific">Roseateles aquae</name>
    <dbReference type="NCBI Taxonomy" id="3077235"/>
    <lineage>
        <taxon>Bacteria</taxon>
        <taxon>Pseudomonadati</taxon>
        <taxon>Pseudomonadota</taxon>
        <taxon>Betaproteobacteria</taxon>
        <taxon>Burkholderiales</taxon>
        <taxon>Sphaerotilaceae</taxon>
        <taxon>Roseateles</taxon>
    </lineage>
</organism>
<dbReference type="PROSITE" id="PS50885">
    <property type="entry name" value="HAMP"/>
    <property type="match status" value="1"/>
</dbReference>
<dbReference type="CDD" id="cd00075">
    <property type="entry name" value="HATPase"/>
    <property type="match status" value="1"/>
</dbReference>
<feature type="domain" description="HAMP" evidence="17">
    <location>
        <begin position="234"/>
        <end position="286"/>
    </location>
</feature>
<dbReference type="InterPro" id="IPR036890">
    <property type="entry name" value="HATPase_C_sf"/>
</dbReference>
<comment type="subcellular location">
    <subcellularLocation>
        <location evidence="2">Cell inner membrane</location>
        <topology evidence="2">Multi-pass membrane protein</topology>
    </subcellularLocation>
</comment>
<sequence>MPFESETSSWPRHTLAFWFDSLQGRFTLAMLAGLLIVQLLVNLLWYHQAELRTRRQAETAAHHVATGVLGTLRALRELPPTNQHFVIELLRNMGGTRFLVFINKAPVEIQPLPEQPLARVVEAIVQKELAAQLPPGAETRVVLASPVGLHTSPEGALLADLPESWVDPSLLASERPAPFLVVQVQTEPGQWHYMTGSMPDPYFLEQLDFITWQRLTPQLLTLCLVLVLTVAAARALTAPLRGLSRAAALVGHRTTPQPLRVTGTSEVRSAIKAFNEMQERIRRYLSDRERLFASISHDLRTPITRLRLRSELLDEEAVQDEFHEDLDELDMMVKTALQIVKDTDIHENRVPVRIDLVLQKMVRDARMAGQQIELEDLPLTVFGKPLALKRALGNLLDNAIFYGAGSGQHKAELRMSEGAAGSAEAGQVLLTVRDHGPGVPESELARLGQPYTRLDHGSKLRQDGLGLGLSIVRDIVADHGGQLRLRNHPQGGFEVRLALPAHRPGESQAAPIAAANLAAASTTEQGKPA</sequence>
<evidence type="ECO:0000256" key="9">
    <source>
        <dbReference type="ARBA" id="ARBA00022741"/>
    </source>
</evidence>
<reference evidence="18" key="1">
    <citation type="submission" date="2023-09" db="EMBL/GenBank/DDBJ databases">
        <title>Paucibacter sp. APW11 Genome sequencing and assembly.</title>
        <authorList>
            <person name="Kim I."/>
        </authorList>
    </citation>
    <scope>NUCLEOTIDE SEQUENCE</scope>
    <source>
        <strain evidence="18">APW11</strain>
    </source>
</reference>
<evidence type="ECO:0000259" key="17">
    <source>
        <dbReference type="PROSITE" id="PS50885"/>
    </source>
</evidence>
<evidence type="ECO:0000256" key="5">
    <source>
        <dbReference type="ARBA" id="ARBA00022519"/>
    </source>
</evidence>
<evidence type="ECO:0000256" key="11">
    <source>
        <dbReference type="ARBA" id="ARBA00022840"/>
    </source>
</evidence>
<evidence type="ECO:0000256" key="4">
    <source>
        <dbReference type="ARBA" id="ARBA00022475"/>
    </source>
</evidence>
<proteinExistence type="predicted"/>
<keyword evidence="6" id="KW-0597">Phosphoprotein</keyword>
<feature type="transmembrane region" description="Helical" evidence="15">
    <location>
        <begin position="26"/>
        <end position="46"/>
    </location>
</feature>
<dbReference type="SUPFAM" id="SSF55874">
    <property type="entry name" value="ATPase domain of HSP90 chaperone/DNA topoisomerase II/histidine kinase"/>
    <property type="match status" value="1"/>
</dbReference>
<dbReference type="CDD" id="cd06225">
    <property type="entry name" value="HAMP"/>
    <property type="match status" value="1"/>
</dbReference>
<evidence type="ECO:0000256" key="3">
    <source>
        <dbReference type="ARBA" id="ARBA00012438"/>
    </source>
</evidence>
<keyword evidence="12 15" id="KW-1133">Transmembrane helix</keyword>
<evidence type="ECO:0000256" key="6">
    <source>
        <dbReference type="ARBA" id="ARBA00022553"/>
    </source>
</evidence>
<dbReference type="SMART" id="SM00387">
    <property type="entry name" value="HATPase_c"/>
    <property type="match status" value="1"/>
</dbReference>
<dbReference type="EC" id="2.7.13.3" evidence="3"/>
<dbReference type="InterPro" id="IPR003661">
    <property type="entry name" value="HisK_dim/P_dom"/>
</dbReference>
<dbReference type="InterPro" id="IPR003660">
    <property type="entry name" value="HAMP_dom"/>
</dbReference>
<dbReference type="InterPro" id="IPR050980">
    <property type="entry name" value="2C_sensor_his_kinase"/>
</dbReference>
<keyword evidence="5" id="KW-0997">Cell inner membrane</keyword>
<dbReference type="Gene3D" id="1.10.287.130">
    <property type="match status" value="1"/>
</dbReference>
<dbReference type="InterPro" id="IPR003594">
    <property type="entry name" value="HATPase_dom"/>
</dbReference>
<evidence type="ECO:0000313" key="19">
    <source>
        <dbReference type="Proteomes" id="UP001246372"/>
    </source>
</evidence>
<feature type="domain" description="Histidine kinase" evidence="16">
    <location>
        <begin position="294"/>
        <end position="503"/>
    </location>
</feature>
<dbReference type="Pfam" id="PF00512">
    <property type="entry name" value="HisKA"/>
    <property type="match status" value="1"/>
</dbReference>
<evidence type="ECO:0000256" key="15">
    <source>
        <dbReference type="SAM" id="Phobius"/>
    </source>
</evidence>
<dbReference type="Pfam" id="PF00672">
    <property type="entry name" value="HAMP"/>
    <property type="match status" value="1"/>
</dbReference>
<dbReference type="InterPro" id="IPR036097">
    <property type="entry name" value="HisK_dim/P_sf"/>
</dbReference>
<keyword evidence="13" id="KW-0902">Two-component regulatory system</keyword>
<evidence type="ECO:0000256" key="14">
    <source>
        <dbReference type="ARBA" id="ARBA00023136"/>
    </source>
</evidence>
<dbReference type="PANTHER" id="PTHR44936:SF5">
    <property type="entry name" value="SENSOR HISTIDINE KINASE ENVZ"/>
    <property type="match status" value="1"/>
</dbReference>
<keyword evidence="19" id="KW-1185">Reference proteome</keyword>
<evidence type="ECO:0000259" key="16">
    <source>
        <dbReference type="PROSITE" id="PS50109"/>
    </source>
</evidence>
<dbReference type="InterPro" id="IPR004358">
    <property type="entry name" value="Sig_transdc_His_kin-like_C"/>
</dbReference>
<dbReference type="Proteomes" id="UP001246372">
    <property type="component" value="Unassembled WGS sequence"/>
</dbReference>
<dbReference type="PROSITE" id="PS50109">
    <property type="entry name" value="HIS_KIN"/>
    <property type="match status" value="1"/>
</dbReference>
<keyword evidence="8 15" id="KW-0812">Transmembrane</keyword>
<evidence type="ECO:0000256" key="8">
    <source>
        <dbReference type="ARBA" id="ARBA00022692"/>
    </source>
</evidence>
<evidence type="ECO:0000256" key="7">
    <source>
        <dbReference type="ARBA" id="ARBA00022679"/>
    </source>
</evidence>
<dbReference type="PRINTS" id="PR00344">
    <property type="entry name" value="BCTRLSENSOR"/>
</dbReference>
<name>A0ABU3PFZ7_9BURK</name>
<comment type="catalytic activity">
    <reaction evidence="1">
        <text>ATP + protein L-histidine = ADP + protein N-phospho-L-histidine.</text>
        <dbReference type="EC" id="2.7.13.3"/>
    </reaction>
</comment>
<accession>A0ABU3PFZ7</accession>
<evidence type="ECO:0000256" key="12">
    <source>
        <dbReference type="ARBA" id="ARBA00022989"/>
    </source>
</evidence>
<keyword evidence="14 15" id="KW-0472">Membrane</keyword>
<dbReference type="Pfam" id="PF02518">
    <property type="entry name" value="HATPase_c"/>
    <property type="match status" value="1"/>
</dbReference>
<dbReference type="SMART" id="SM00304">
    <property type="entry name" value="HAMP"/>
    <property type="match status" value="1"/>
</dbReference>
<dbReference type="PANTHER" id="PTHR44936">
    <property type="entry name" value="SENSOR PROTEIN CREC"/>
    <property type="match status" value="1"/>
</dbReference>
<feature type="transmembrane region" description="Helical" evidence="15">
    <location>
        <begin position="219"/>
        <end position="236"/>
    </location>
</feature>
<evidence type="ECO:0000256" key="1">
    <source>
        <dbReference type="ARBA" id="ARBA00000085"/>
    </source>
</evidence>
<dbReference type="GO" id="GO:0005524">
    <property type="term" value="F:ATP binding"/>
    <property type="evidence" value="ECO:0007669"/>
    <property type="project" value="UniProtKB-KW"/>
</dbReference>
<dbReference type="RefSeq" id="WP_315652310.1">
    <property type="nucleotide sequence ID" value="NZ_JAVXZY010000009.1"/>
</dbReference>
<keyword evidence="11 18" id="KW-0067">ATP-binding</keyword>
<dbReference type="EMBL" id="JAVXZY010000009">
    <property type="protein sequence ID" value="MDT9001424.1"/>
    <property type="molecule type" value="Genomic_DNA"/>
</dbReference>
<evidence type="ECO:0000313" key="18">
    <source>
        <dbReference type="EMBL" id="MDT9001424.1"/>
    </source>
</evidence>
<dbReference type="Gene3D" id="3.30.565.10">
    <property type="entry name" value="Histidine kinase-like ATPase, C-terminal domain"/>
    <property type="match status" value="1"/>
</dbReference>
<protein>
    <recommendedName>
        <fullName evidence="3">histidine kinase</fullName>
        <ecNumber evidence="3">2.7.13.3</ecNumber>
    </recommendedName>
</protein>
<keyword evidence="10" id="KW-0418">Kinase</keyword>
<evidence type="ECO:0000256" key="13">
    <source>
        <dbReference type="ARBA" id="ARBA00023012"/>
    </source>
</evidence>
<comment type="caution">
    <text evidence="18">The sequence shown here is derived from an EMBL/GenBank/DDBJ whole genome shotgun (WGS) entry which is preliminary data.</text>
</comment>
<keyword evidence="7" id="KW-0808">Transferase</keyword>
<keyword evidence="4" id="KW-1003">Cell membrane</keyword>
<evidence type="ECO:0000256" key="10">
    <source>
        <dbReference type="ARBA" id="ARBA00022777"/>
    </source>
</evidence>
<evidence type="ECO:0000256" key="2">
    <source>
        <dbReference type="ARBA" id="ARBA00004429"/>
    </source>
</evidence>
<dbReference type="InterPro" id="IPR005467">
    <property type="entry name" value="His_kinase_dom"/>
</dbReference>